<dbReference type="Proteomes" id="UP000249526">
    <property type="component" value="Unassembled WGS sequence"/>
</dbReference>
<feature type="chain" id="PRO_5034392625" description="Secreted protein" evidence="2">
    <location>
        <begin position="28"/>
        <end position="164"/>
    </location>
</feature>
<accession>A0A8G1QQL3</accession>
<feature type="signal peptide" evidence="2">
    <location>
        <begin position="1"/>
        <end position="27"/>
    </location>
</feature>
<protein>
    <recommendedName>
        <fullName evidence="5">Secreted protein</fullName>
    </recommendedName>
</protein>
<reference evidence="3 4" key="1">
    <citation type="submission" date="2018-02" db="EMBL/GenBank/DDBJ databases">
        <title>The genomes of Aspergillus section Nigri reveals drivers in fungal speciation.</title>
        <authorList>
            <consortium name="DOE Joint Genome Institute"/>
            <person name="Vesth T.C."/>
            <person name="Nybo J."/>
            <person name="Theobald S."/>
            <person name="Brandl J."/>
            <person name="Frisvad J.C."/>
            <person name="Nielsen K.F."/>
            <person name="Lyhne E.K."/>
            <person name="Kogle M.E."/>
            <person name="Kuo A."/>
            <person name="Riley R."/>
            <person name="Clum A."/>
            <person name="Nolan M."/>
            <person name="Lipzen A."/>
            <person name="Salamov A."/>
            <person name="Henrissat B."/>
            <person name="Wiebenga A."/>
            <person name="De vries R.P."/>
            <person name="Grigoriev I.V."/>
            <person name="Mortensen U.H."/>
            <person name="Andersen M.R."/>
            <person name="Baker S.E."/>
        </authorList>
    </citation>
    <scope>NUCLEOTIDE SEQUENCE [LARGE SCALE GENOMIC DNA]</scope>
    <source>
        <strain evidence="3 4">CBS 112811</strain>
    </source>
</reference>
<evidence type="ECO:0008006" key="5">
    <source>
        <dbReference type="Google" id="ProtNLM"/>
    </source>
</evidence>
<organism evidence="3 4">
    <name type="scientific">Aspergillus piperis CBS 112811</name>
    <dbReference type="NCBI Taxonomy" id="1448313"/>
    <lineage>
        <taxon>Eukaryota</taxon>
        <taxon>Fungi</taxon>
        <taxon>Dikarya</taxon>
        <taxon>Ascomycota</taxon>
        <taxon>Pezizomycotina</taxon>
        <taxon>Eurotiomycetes</taxon>
        <taxon>Eurotiomycetidae</taxon>
        <taxon>Eurotiales</taxon>
        <taxon>Aspergillaceae</taxon>
        <taxon>Aspergillus</taxon>
        <taxon>Aspergillus subgen. Circumdati</taxon>
    </lineage>
</organism>
<name>A0A8G1QQL3_9EURO</name>
<keyword evidence="4" id="KW-1185">Reference proteome</keyword>
<evidence type="ECO:0000313" key="3">
    <source>
        <dbReference type="EMBL" id="RAH51804.1"/>
    </source>
</evidence>
<evidence type="ECO:0000256" key="2">
    <source>
        <dbReference type="SAM" id="SignalP"/>
    </source>
</evidence>
<gene>
    <name evidence="3" type="ORF">BO85DRAFT_240094</name>
</gene>
<dbReference type="AlphaFoldDB" id="A0A8G1QQL3"/>
<dbReference type="GeneID" id="37158236"/>
<dbReference type="EMBL" id="KZ825093">
    <property type="protein sequence ID" value="RAH51804.1"/>
    <property type="molecule type" value="Genomic_DNA"/>
</dbReference>
<dbReference type="RefSeq" id="XP_025509726.1">
    <property type="nucleotide sequence ID" value="XM_025654834.1"/>
</dbReference>
<sequence length="164" mass="17674">MLTQTTCVSSFLVAALVWCLTARLALPERERGGSLAFRGIWSCSGLTDKGDYSGFYTDVKSGKGDQNDVISPPAIILRSLERNKCGKGKKWPPPRNATSGTPGLSSSQLCTKSCTKSSSSLILGSALTYMGGQPRKSFAPSAQNAYVFCLVFIQNFVRHVRLLS</sequence>
<evidence type="ECO:0000313" key="4">
    <source>
        <dbReference type="Proteomes" id="UP000249526"/>
    </source>
</evidence>
<proteinExistence type="predicted"/>
<evidence type="ECO:0000256" key="1">
    <source>
        <dbReference type="SAM" id="MobiDB-lite"/>
    </source>
</evidence>
<feature type="region of interest" description="Disordered" evidence="1">
    <location>
        <begin position="85"/>
        <end position="108"/>
    </location>
</feature>
<keyword evidence="2" id="KW-0732">Signal</keyword>